<feature type="transmembrane region" description="Helical" evidence="1">
    <location>
        <begin position="46"/>
        <end position="62"/>
    </location>
</feature>
<gene>
    <name evidence="2" type="ORF">N7U68_10800</name>
</gene>
<sequence>MTTLQKICLGYFVALLGAAALNYIPGLTDAQGLAFGIFALDLFDDALHLASALWALIAALVSQRAAKTFLILFGALYLGDGVFGFFTGYGFLDFGIFTNPSAGMSWTLLRVLANLPHLLLGGVALWAGLRDAGQ</sequence>
<reference evidence="2" key="1">
    <citation type="submission" date="2022-10" db="EMBL/GenBank/DDBJ databases">
        <title>Roseovarius pelagicus sp. nov., isolated from Arctic seawater.</title>
        <authorList>
            <person name="Hong Y.W."/>
            <person name="Hwang C.Y."/>
        </authorList>
    </citation>
    <scope>NUCLEOTIDE SEQUENCE</scope>
    <source>
        <strain evidence="2">HL-MP18</strain>
    </source>
</reference>
<keyword evidence="1" id="KW-0472">Membrane</keyword>
<protein>
    <recommendedName>
        <fullName evidence="4">DUF4383 domain-containing protein</fullName>
    </recommendedName>
</protein>
<evidence type="ECO:0000313" key="3">
    <source>
        <dbReference type="Proteomes" id="UP001064087"/>
    </source>
</evidence>
<evidence type="ECO:0000313" key="2">
    <source>
        <dbReference type="EMBL" id="UXX81627.1"/>
    </source>
</evidence>
<name>A0ABY6D656_9RHOB</name>
<feature type="transmembrane region" description="Helical" evidence="1">
    <location>
        <begin position="69"/>
        <end position="91"/>
    </location>
</feature>
<proteinExistence type="predicted"/>
<keyword evidence="3" id="KW-1185">Reference proteome</keyword>
<dbReference type="RefSeq" id="WP_263046802.1">
    <property type="nucleotide sequence ID" value="NZ_CP106738.1"/>
</dbReference>
<evidence type="ECO:0000256" key="1">
    <source>
        <dbReference type="SAM" id="Phobius"/>
    </source>
</evidence>
<organism evidence="2 3">
    <name type="scientific">Roseovarius pelagicus</name>
    <dbReference type="NCBI Taxonomy" id="2980108"/>
    <lineage>
        <taxon>Bacteria</taxon>
        <taxon>Pseudomonadati</taxon>
        <taxon>Pseudomonadota</taxon>
        <taxon>Alphaproteobacteria</taxon>
        <taxon>Rhodobacterales</taxon>
        <taxon>Roseobacteraceae</taxon>
        <taxon>Roseovarius</taxon>
    </lineage>
</organism>
<keyword evidence="1" id="KW-1133">Transmembrane helix</keyword>
<keyword evidence="1" id="KW-0812">Transmembrane</keyword>
<dbReference type="EMBL" id="CP106738">
    <property type="protein sequence ID" value="UXX81627.1"/>
    <property type="molecule type" value="Genomic_DNA"/>
</dbReference>
<dbReference type="Proteomes" id="UP001064087">
    <property type="component" value="Chromosome"/>
</dbReference>
<accession>A0ABY6D656</accession>
<feature type="transmembrane region" description="Helical" evidence="1">
    <location>
        <begin position="111"/>
        <end position="129"/>
    </location>
</feature>
<evidence type="ECO:0008006" key="4">
    <source>
        <dbReference type="Google" id="ProtNLM"/>
    </source>
</evidence>